<feature type="compositionally biased region" description="Polar residues" evidence="1">
    <location>
        <begin position="114"/>
        <end position="126"/>
    </location>
</feature>
<feature type="region of interest" description="Disordered" evidence="1">
    <location>
        <begin position="31"/>
        <end position="126"/>
    </location>
</feature>
<feature type="non-terminal residue" evidence="2">
    <location>
        <position position="126"/>
    </location>
</feature>
<reference evidence="2" key="1">
    <citation type="submission" date="2021-06" db="EMBL/GenBank/DDBJ databases">
        <authorList>
            <person name="Hodson N. C."/>
            <person name="Mongue J. A."/>
            <person name="Jaron S. K."/>
        </authorList>
    </citation>
    <scope>NUCLEOTIDE SEQUENCE</scope>
</reference>
<feature type="compositionally biased region" description="Basic residues" evidence="1">
    <location>
        <begin position="62"/>
        <end position="75"/>
    </location>
</feature>
<dbReference type="Proteomes" id="UP000708208">
    <property type="component" value="Unassembled WGS sequence"/>
</dbReference>
<protein>
    <submittedName>
        <fullName evidence="2">Uncharacterized protein</fullName>
    </submittedName>
</protein>
<comment type="caution">
    <text evidence="2">The sequence shown here is derived from an EMBL/GenBank/DDBJ whole genome shotgun (WGS) entry which is preliminary data.</text>
</comment>
<dbReference type="AlphaFoldDB" id="A0A8J2L4V2"/>
<gene>
    <name evidence="2" type="ORF">AFUS01_LOCUS38727</name>
</gene>
<accession>A0A8J2L4V2</accession>
<evidence type="ECO:0000313" key="2">
    <source>
        <dbReference type="EMBL" id="CAG7828828.1"/>
    </source>
</evidence>
<feature type="non-terminal residue" evidence="2">
    <location>
        <position position="1"/>
    </location>
</feature>
<evidence type="ECO:0000313" key="3">
    <source>
        <dbReference type="Proteomes" id="UP000708208"/>
    </source>
</evidence>
<dbReference type="EMBL" id="CAJVCH010549028">
    <property type="protein sequence ID" value="CAG7828828.1"/>
    <property type="molecule type" value="Genomic_DNA"/>
</dbReference>
<name>A0A8J2L4V2_9HEXA</name>
<organism evidence="2 3">
    <name type="scientific">Allacma fusca</name>
    <dbReference type="NCBI Taxonomy" id="39272"/>
    <lineage>
        <taxon>Eukaryota</taxon>
        <taxon>Metazoa</taxon>
        <taxon>Ecdysozoa</taxon>
        <taxon>Arthropoda</taxon>
        <taxon>Hexapoda</taxon>
        <taxon>Collembola</taxon>
        <taxon>Symphypleona</taxon>
        <taxon>Sminthuridae</taxon>
        <taxon>Allacma</taxon>
    </lineage>
</organism>
<evidence type="ECO:0000256" key="1">
    <source>
        <dbReference type="SAM" id="MobiDB-lite"/>
    </source>
</evidence>
<feature type="compositionally biased region" description="Basic and acidic residues" evidence="1">
    <location>
        <begin position="47"/>
        <end position="61"/>
    </location>
</feature>
<feature type="compositionally biased region" description="Basic and acidic residues" evidence="1">
    <location>
        <begin position="82"/>
        <end position="103"/>
    </location>
</feature>
<sequence length="126" mass="14245">CENRSQTGIVVKSEAADAYEDNFEDNVEFSEAESNHLEGDTTPVKISEGKPDQENQFENKIKTHRSLKQGVRRKKVESQFSKSEKEKRKVSKEGKGKSAIERSSRHRSVKICQKSRSCKSTTTAPL</sequence>
<proteinExistence type="predicted"/>
<keyword evidence="3" id="KW-1185">Reference proteome</keyword>